<organism evidence="1 2">
    <name type="scientific">Hamiltosporidium tvaerminnensis</name>
    <dbReference type="NCBI Taxonomy" id="1176355"/>
    <lineage>
        <taxon>Eukaryota</taxon>
        <taxon>Fungi</taxon>
        <taxon>Fungi incertae sedis</taxon>
        <taxon>Microsporidia</taxon>
        <taxon>Dubosqiidae</taxon>
        <taxon>Hamiltosporidium</taxon>
    </lineage>
</organism>
<proteinExistence type="predicted"/>
<dbReference type="AlphaFoldDB" id="A0A4Q9KV46"/>
<dbReference type="Proteomes" id="UP000292362">
    <property type="component" value="Unassembled WGS sequence"/>
</dbReference>
<evidence type="ECO:0000313" key="2">
    <source>
        <dbReference type="Proteomes" id="UP000292362"/>
    </source>
</evidence>
<dbReference type="EMBL" id="PITJ01001609">
    <property type="protein sequence ID" value="TBT98762.1"/>
    <property type="molecule type" value="Genomic_DNA"/>
</dbReference>
<protein>
    <submittedName>
        <fullName evidence="1">Uncharacterized protein</fullName>
    </submittedName>
</protein>
<sequence>MDFKNILIGRKLPKYEAAIPIFEEKQNISGFLRPENIGTRSSIEHGSINLKTETNVNVLITNEIQEESDVGNFIIQAIGIVEGTDGVLG</sequence>
<evidence type="ECO:0000313" key="1">
    <source>
        <dbReference type="EMBL" id="TBT98762.1"/>
    </source>
</evidence>
<dbReference type="VEuPathDB" id="MicrosporidiaDB:CWI37_1609p0010"/>
<gene>
    <name evidence="1" type="ORF">CWI37_1609p0010</name>
</gene>
<name>A0A4Q9KV46_9MICR</name>
<accession>A0A4Q9KV46</accession>
<comment type="caution">
    <text evidence="1">The sequence shown here is derived from an EMBL/GenBank/DDBJ whole genome shotgun (WGS) entry which is preliminary data.</text>
</comment>
<reference evidence="1 2" key="1">
    <citation type="submission" date="2017-12" db="EMBL/GenBank/DDBJ databases">
        <authorList>
            <person name="Pombert J.-F."/>
            <person name="Haag K.L."/>
            <person name="Ebert D."/>
        </authorList>
    </citation>
    <scope>NUCLEOTIDE SEQUENCE [LARGE SCALE GENOMIC DNA]</scope>
    <source>
        <strain evidence="1">FI-OER-3-3</strain>
    </source>
</reference>